<feature type="domain" description="4Fe-4S ferredoxin-type" evidence="6">
    <location>
        <begin position="47"/>
        <end position="80"/>
    </location>
</feature>
<feature type="domain" description="4Fe-4S Mo/W bis-MGD-type" evidence="7">
    <location>
        <begin position="125"/>
        <end position="182"/>
    </location>
</feature>
<dbReference type="PROSITE" id="PS00198">
    <property type="entry name" value="4FE4S_FER_1"/>
    <property type="match status" value="2"/>
</dbReference>
<evidence type="ECO:0000259" key="6">
    <source>
        <dbReference type="PROSITE" id="PS51379"/>
    </source>
</evidence>
<dbReference type="SUPFAM" id="SSF53706">
    <property type="entry name" value="Formate dehydrogenase/DMSO reductase, domains 1-3"/>
    <property type="match status" value="1"/>
</dbReference>
<keyword evidence="4" id="KW-0408">Iron</keyword>
<feature type="non-terminal residue" evidence="8">
    <location>
        <position position="1"/>
    </location>
</feature>
<reference evidence="8" key="1">
    <citation type="submission" date="2018-05" db="EMBL/GenBank/DDBJ databases">
        <authorList>
            <person name="Lanie J.A."/>
            <person name="Ng W.-L."/>
            <person name="Kazmierczak K.M."/>
            <person name="Andrzejewski T.M."/>
            <person name="Davidsen T.M."/>
            <person name="Wayne K.J."/>
            <person name="Tettelin H."/>
            <person name="Glass J.I."/>
            <person name="Rusch D."/>
            <person name="Podicherti R."/>
            <person name="Tsui H.-C.T."/>
            <person name="Winkler M.E."/>
        </authorList>
    </citation>
    <scope>NUCLEOTIDE SEQUENCE</scope>
</reference>
<dbReference type="InterPro" id="IPR054351">
    <property type="entry name" value="NADH_UbQ_OxRdtase_ferredoxin"/>
</dbReference>
<proteinExistence type="predicted"/>
<keyword evidence="5" id="KW-0411">Iron-sulfur</keyword>
<dbReference type="PANTHER" id="PTHR43105">
    <property type="entry name" value="RESPIRATORY NITRATE REDUCTASE"/>
    <property type="match status" value="1"/>
</dbReference>
<evidence type="ECO:0000256" key="3">
    <source>
        <dbReference type="ARBA" id="ARBA00022737"/>
    </source>
</evidence>
<dbReference type="Pfam" id="PF04879">
    <property type="entry name" value="Molybdop_Fe4S4"/>
    <property type="match status" value="1"/>
</dbReference>
<protein>
    <recommendedName>
        <fullName evidence="9">4Fe-4S ferredoxin-type domain-containing protein</fullName>
    </recommendedName>
</protein>
<accession>A0A383AFX8</accession>
<dbReference type="InterPro" id="IPR006963">
    <property type="entry name" value="Mopterin_OxRdtase_4Fe-4S_dom"/>
</dbReference>
<keyword evidence="3" id="KW-0677">Repeat</keyword>
<feature type="domain" description="4Fe-4S ferredoxin-type" evidence="6">
    <location>
        <begin position="90"/>
        <end position="119"/>
    </location>
</feature>
<sequence>VSINDRCVFCPKNERCEFKDSVRYLGMELSSPLSYKTRDLEVEVSDPFYDRDYNLCIVCARCVRVCEEVRGDNAITMIERAGQALVGTSQGTSLLESGCEFCGACLDVCPVGALVEREHKWDKAERVEQSVCPNCPVGCQMNLEIDKRERLIRAIPEFNAAANHGQACYKGKFGLEFVNHRDRLKHPMIRQEGELREATWDEALELIARRLPEYPGEQFAALASARTNNEAAYLLQKFARTVMHSNNIDVDS</sequence>
<evidence type="ECO:0000256" key="1">
    <source>
        <dbReference type="ARBA" id="ARBA00022485"/>
    </source>
</evidence>
<evidence type="ECO:0000313" key="8">
    <source>
        <dbReference type="EMBL" id="SVE06493.1"/>
    </source>
</evidence>
<dbReference type="GO" id="GO:0016020">
    <property type="term" value="C:membrane"/>
    <property type="evidence" value="ECO:0007669"/>
    <property type="project" value="TreeGrafter"/>
</dbReference>
<dbReference type="PROSITE" id="PS51379">
    <property type="entry name" value="4FE4S_FER_2"/>
    <property type="match status" value="2"/>
</dbReference>
<dbReference type="InterPro" id="IPR017896">
    <property type="entry name" value="4Fe4S_Fe-S-bd"/>
</dbReference>
<evidence type="ECO:0000256" key="4">
    <source>
        <dbReference type="ARBA" id="ARBA00023004"/>
    </source>
</evidence>
<dbReference type="GO" id="GO:0046872">
    <property type="term" value="F:metal ion binding"/>
    <property type="evidence" value="ECO:0007669"/>
    <property type="project" value="UniProtKB-KW"/>
</dbReference>
<dbReference type="AlphaFoldDB" id="A0A383AFX8"/>
<name>A0A383AFX8_9ZZZZ</name>
<evidence type="ECO:0000256" key="2">
    <source>
        <dbReference type="ARBA" id="ARBA00022723"/>
    </source>
</evidence>
<keyword evidence="1" id="KW-0004">4Fe-4S</keyword>
<evidence type="ECO:0008006" key="9">
    <source>
        <dbReference type="Google" id="ProtNLM"/>
    </source>
</evidence>
<dbReference type="Pfam" id="PF00384">
    <property type="entry name" value="Molybdopterin"/>
    <property type="match status" value="1"/>
</dbReference>
<dbReference type="Gene3D" id="3.30.70.20">
    <property type="match status" value="1"/>
</dbReference>
<dbReference type="PANTHER" id="PTHR43105:SF10">
    <property type="entry name" value="NADH-QUINONE OXIDOREDUCTASE SUBUNIT G"/>
    <property type="match status" value="1"/>
</dbReference>
<dbReference type="Gene3D" id="2.20.25.90">
    <property type="entry name" value="ADC-like domains"/>
    <property type="match status" value="1"/>
</dbReference>
<dbReference type="GO" id="GO:0016491">
    <property type="term" value="F:oxidoreductase activity"/>
    <property type="evidence" value="ECO:0007669"/>
    <property type="project" value="InterPro"/>
</dbReference>
<feature type="non-terminal residue" evidence="8">
    <location>
        <position position="252"/>
    </location>
</feature>
<evidence type="ECO:0000259" key="7">
    <source>
        <dbReference type="PROSITE" id="PS51669"/>
    </source>
</evidence>
<gene>
    <name evidence="8" type="ORF">METZ01_LOCUS459347</name>
</gene>
<dbReference type="InterPro" id="IPR006656">
    <property type="entry name" value="Mopterin_OxRdtase"/>
</dbReference>
<dbReference type="FunFam" id="3.30.70.20:FF:000035">
    <property type="entry name" value="Iron hydrogenase 1"/>
    <property type="match status" value="1"/>
</dbReference>
<dbReference type="InterPro" id="IPR050123">
    <property type="entry name" value="Prok_molybdopt-oxidoreductase"/>
</dbReference>
<dbReference type="GO" id="GO:0051539">
    <property type="term" value="F:4 iron, 4 sulfur cluster binding"/>
    <property type="evidence" value="ECO:0007669"/>
    <property type="project" value="UniProtKB-KW"/>
</dbReference>
<organism evidence="8">
    <name type="scientific">marine metagenome</name>
    <dbReference type="NCBI Taxonomy" id="408172"/>
    <lineage>
        <taxon>unclassified sequences</taxon>
        <taxon>metagenomes</taxon>
        <taxon>ecological metagenomes</taxon>
    </lineage>
</organism>
<dbReference type="InterPro" id="IPR017900">
    <property type="entry name" value="4Fe4S_Fe_S_CS"/>
</dbReference>
<dbReference type="EMBL" id="UINC01191720">
    <property type="protein sequence ID" value="SVE06493.1"/>
    <property type="molecule type" value="Genomic_DNA"/>
</dbReference>
<dbReference type="Pfam" id="PF22117">
    <property type="entry name" value="Fer4_Nqo3"/>
    <property type="match status" value="1"/>
</dbReference>
<keyword evidence="2" id="KW-0479">Metal-binding</keyword>
<dbReference type="Gene3D" id="3.40.50.740">
    <property type="match status" value="1"/>
</dbReference>
<dbReference type="PROSITE" id="PS51669">
    <property type="entry name" value="4FE4S_MOW_BIS_MGD"/>
    <property type="match status" value="1"/>
</dbReference>
<dbReference type="SUPFAM" id="SSF54862">
    <property type="entry name" value="4Fe-4S ferredoxins"/>
    <property type="match status" value="1"/>
</dbReference>
<dbReference type="SMART" id="SM00926">
    <property type="entry name" value="Molybdop_Fe4S4"/>
    <property type="match status" value="1"/>
</dbReference>
<evidence type="ECO:0000256" key="5">
    <source>
        <dbReference type="ARBA" id="ARBA00023014"/>
    </source>
</evidence>